<dbReference type="InterPro" id="IPR013131">
    <property type="entry name" value="Mannitol_DH_N"/>
</dbReference>
<dbReference type="InterPro" id="IPR036291">
    <property type="entry name" value="NAD(P)-bd_dom_sf"/>
</dbReference>
<dbReference type="OrthoDB" id="271711at2"/>
<dbReference type="HAMAP" id="MF_00196">
    <property type="entry name" value="Mannitol_dehydrog"/>
    <property type="match status" value="1"/>
</dbReference>
<evidence type="ECO:0000256" key="1">
    <source>
        <dbReference type="ARBA" id="ARBA00006541"/>
    </source>
</evidence>
<dbReference type="EMBL" id="QDKJ01000011">
    <property type="protein sequence ID" value="PWC11097.1"/>
    <property type="molecule type" value="Genomic_DNA"/>
</dbReference>
<evidence type="ECO:0000256" key="3">
    <source>
        <dbReference type="ARBA" id="ARBA00016219"/>
    </source>
</evidence>
<dbReference type="Gene3D" id="3.40.50.720">
    <property type="entry name" value="NAD(P)-binding Rossmann-like Domain"/>
    <property type="match status" value="1"/>
</dbReference>
<dbReference type="AlphaFoldDB" id="A0A2U1TNW6"/>
<dbReference type="SUPFAM" id="SSF48179">
    <property type="entry name" value="6-phosphogluconate dehydrogenase C-terminal domain-like"/>
    <property type="match status" value="1"/>
</dbReference>
<evidence type="ECO:0000313" key="10">
    <source>
        <dbReference type="Proteomes" id="UP000245138"/>
    </source>
</evidence>
<dbReference type="InterPro" id="IPR008927">
    <property type="entry name" value="6-PGluconate_DH-like_C_sf"/>
</dbReference>
<comment type="similarity">
    <text evidence="1 6">Belongs to the mannitol dehydrogenase family.</text>
</comment>
<dbReference type="NCBIfam" id="NF002646">
    <property type="entry name" value="PRK02318.1-2"/>
    <property type="match status" value="1"/>
</dbReference>
<dbReference type="GO" id="GO:0019592">
    <property type="term" value="P:mannitol catabolic process"/>
    <property type="evidence" value="ECO:0007669"/>
    <property type="project" value="TreeGrafter"/>
</dbReference>
<comment type="catalytic activity">
    <reaction evidence="6">
        <text>D-mannitol 1-phosphate + NAD(+) = beta-D-fructose 6-phosphate + NADH + H(+)</text>
        <dbReference type="Rhea" id="RHEA:19661"/>
        <dbReference type="ChEBI" id="CHEBI:15378"/>
        <dbReference type="ChEBI" id="CHEBI:57540"/>
        <dbReference type="ChEBI" id="CHEBI:57634"/>
        <dbReference type="ChEBI" id="CHEBI:57945"/>
        <dbReference type="ChEBI" id="CHEBI:61381"/>
        <dbReference type="EC" id="1.1.1.17"/>
    </reaction>
</comment>
<dbReference type="Pfam" id="PF08125">
    <property type="entry name" value="Mannitol_dh_C"/>
    <property type="match status" value="1"/>
</dbReference>
<proteinExistence type="inferred from homology"/>
<evidence type="ECO:0000256" key="6">
    <source>
        <dbReference type="HAMAP-Rule" id="MF_00196"/>
    </source>
</evidence>
<organism evidence="9 10">
    <name type="scientific">Brenneria roseae subsp. americana</name>
    <dbReference type="NCBI Taxonomy" id="1508507"/>
    <lineage>
        <taxon>Bacteria</taxon>
        <taxon>Pseudomonadati</taxon>
        <taxon>Pseudomonadota</taxon>
        <taxon>Gammaproteobacteria</taxon>
        <taxon>Enterobacterales</taxon>
        <taxon>Pectobacteriaceae</taxon>
        <taxon>Brenneria</taxon>
    </lineage>
</organism>
<dbReference type="InterPro" id="IPR023028">
    <property type="entry name" value="Mannitol_1_phos_5_DH"/>
</dbReference>
<dbReference type="NCBIfam" id="NF002652">
    <property type="entry name" value="PRK02318.2-5"/>
    <property type="match status" value="1"/>
</dbReference>
<gene>
    <name evidence="6" type="primary">mtlD</name>
    <name evidence="9" type="ORF">B4923_14470</name>
</gene>
<name>A0A2U1TNW6_9GAMM</name>
<comment type="caution">
    <text evidence="9">The sequence shown here is derived from an EMBL/GenBank/DDBJ whole genome shotgun (WGS) entry which is preliminary data.</text>
</comment>
<dbReference type="Proteomes" id="UP000245138">
    <property type="component" value="Unassembled WGS sequence"/>
</dbReference>
<evidence type="ECO:0000259" key="8">
    <source>
        <dbReference type="Pfam" id="PF08125"/>
    </source>
</evidence>
<feature type="domain" description="Mannitol dehydrogenase C-terminal" evidence="8">
    <location>
        <begin position="203"/>
        <end position="347"/>
    </location>
</feature>
<dbReference type="GO" id="GO:0008926">
    <property type="term" value="F:mannitol-1-phosphate 5-dehydrogenase activity"/>
    <property type="evidence" value="ECO:0007669"/>
    <property type="project" value="UniProtKB-UniRule"/>
</dbReference>
<accession>A0A2U1TNW6</accession>
<dbReference type="SUPFAM" id="SSF51735">
    <property type="entry name" value="NAD(P)-binding Rossmann-fold domains"/>
    <property type="match status" value="1"/>
</dbReference>
<protein>
    <recommendedName>
        <fullName evidence="3 6">Mannitol-1-phosphate 5-dehydrogenase</fullName>
        <ecNumber evidence="2 6">1.1.1.17</ecNumber>
    </recommendedName>
</protein>
<evidence type="ECO:0000256" key="2">
    <source>
        <dbReference type="ARBA" id="ARBA00012939"/>
    </source>
</evidence>
<evidence type="ECO:0000313" key="9">
    <source>
        <dbReference type="EMBL" id="PWC11097.1"/>
    </source>
</evidence>
<dbReference type="PRINTS" id="PR00084">
    <property type="entry name" value="MTLDHDRGNASE"/>
</dbReference>
<dbReference type="Gene3D" id="1.10.1040.10">
    <property type="entry name" value="N-(1-d-carboxylethyl)-l-norvaline Dehydrogenase, domain 2"/>
    <property type="match status" value="1"/>
</dbReference>
<feature type="binding site" evidence="6">
    <location>
        <begin position="4"/>
        <end position="15"/>
    </location>
    <ligand>
        <name>NAD(+)</name>
        <dbReference type="ChEBI" id="CHEBI:57540"/>
    </ligand>
</feature>
<dbReference type="PANTHER" id="PTHR30524">
    <property type="entry name" value="MANNITOL-1-PHOSPHATE 5-DEHYDROGENASE"/>
    <property type="match status" value="1"/>
</dbReference>
<evidence type="ECO:0000256" key="5">
    <source>
        <dbReference type="ARBA" id="ARBA00023027"/>
    </source>
</evidence>
<dbReference type="InterPro" id="IPR000669">
    <property type="entry name" value="Mannitol_DH"/>
</dbReference>
<dbReference type="GO" id="GO:0005829">
    <property type="term" value="C:cytosol"/>
    <property type="evidence" value="ECO:0007669"/>
    <property type="project" value="TreeGrafter"/>
</dbReference>
<keyword evidence="4 6" id="KW-0560">Oxidoreductase</keyword>
<keyword evidence="10" id="KW-1185">Reference proteome</keyword>
<dbReference type="Pfam" id="PF01232">
    <property type="entry name" value="Mannitol_dh"/>
    <property type="match status" value="1"/>
</dbReference>
<keyword evidence="5 6" id="KW-0520">NAD</keyword>
<sequence length="384" mass="42127">MKKAIHFGAGNIGRGFIALNLTKSGYEVVFVDINNEIIDEINHRKTYMVNFVGDQQSSEPVTGVSAINIADESTLSQLISEADLITTAIGPHVLPVIAPSIAKGLAKRVEINHTPVNIIACENMVGGSSALRKYVIDCLDKDVREKVGMLTGFPDAAVDRIVPVQHNADKLLVNTELYQEWDVNRSQYKGEIPEIAGLSWVDDLTPYIERKLYTINTTHIAIAWLGALYGYPLVREALKDERVLSLARQVLAETAAFLIAKHGLDPIKHQQYLETTLVRFANPWIDDAVARVGRAPVRKISHGERLMVPMLGAYEQGIEPKGLATAIAAACLYHDAGDAEAKTLQEQITRDGLSETLQFHTGLSAAHPLLKLIECSYAELKSDA</sequence>
<dbReference type="EC" id="1.1.1.17" evidence="2 6"/>
<dbReference type="PANTHER" id="PTHR30524:SF0">
    <property type="entry name" value="ALTRONATE OXIDOREDUCTASE-RELATED"/>
    <property type="match status" value="1"/>
</dbReference>
<reference evidence="9 10" key="1">
    <citation type="submission" date="2018-04" db="EMBL/GenBank/DDBJ databases">
        <title>Brenneria corticis sp.nov.</title>
        <authorList>
            <person name="Li Y."/>
        </authorList>
    </citation>
    <scope>NUCLEOTIDE SEQUENCE [LARGE SCALE GENOMIC DNA]</scope>
    <source>
        <strain evidence="9 10">LMG 27715</strain>
    </source>
</reference>
<dbReference type="RefSeq" id="WP_109055069.1">
    <property type="nucleotide sequence ID" value="NZ_QDKJ01000011.1"/>
</dbReference>
<dbReference type="InterPro" id="IPR013328">
    <property type="entry name" value="6PGD_dom2"/>
</dbReference>
<evidence type="ECO:0000256" key="4">
    <source>
        <dbReference type="ARBA" id="ARBA00023002"/>
    </source>
</evidence>
<evidence type="ECO:0000259" key="7">
    <source>
        <dbReference type="Pfam" id="PF01232"/>
    </source>
</evidence>
<dbReference type="InterPro" id="IPR013118">
    <property type="entry name" value="Mannitol_DH_C"/>
</dbReference>
<feature type="domain" description="Mannitol dehydrogenase N-terminal" evidence="7">
    <location>
        <begin position="3"/>
        <end position="196"/>
    </location>
</feature>